<dbReference type="RefSeq" id="WP_093426798.1">
    <property type="nucleotide sequence ID" value="NZ_FOMJ01000001.1"/>
</dbReference>
<keyword evidence="3" id="KW-1185">Reference proteome</keyword>
<sequence>MDAVWAEKRSRMLKAIASEMNVTEEKADYMAVSRMHRDLFPGDDGDHGGTQPHEILDEDLE</sequence>
<dbReference type="STRING" id="1123397.SAMN05660831_00100"/>
<evidence type="ECO:0000313" key="3">
    <source>
        <dbReference type="Proteomes" id="UP000198611"/>
    </source>
</evidence>
<dbReference type="Proteomes" id="UP000198611">
    <property type="component" value="Unassembled WGS sequence"/>
</dbReference>
<accession>A0A1I1NFE9</accession>
<protein>
    <submittedName>
        <fullName evidence="2">Uncharacterized protein</fullName>
    </submittedName>
</protein>
<organism evidence="2 3">
    <name type="scientific">Thiohalospira halophila DSM 15071</name>
    <dbReference type="NCBI Taxonomy" id="1123397"/>
    <lineage>
        <taxon>Bacteria</taxon>
        <taxon>Pseudomonadati</taxon>
        <taxon>Pseudomonadota</taxon>
        <taxon>Gammaproteobacteria</taxon>
        <taxon>Thiohalospirales</taxon>
        <taxon>Thiohalospiraceae</taxon>
        <taxon>Thiohalospira</taxon>
    </lineage>
</organism>
<gene>
    <name evidence="2" type="ORF">SAMN05660831_00100</name>
</gene>
<evidence type="ECO:0000313" key="2">
    <source>
        <dbReference type="EMBL" id="SFC92450.1"/>
    </source>
</evidence>
<dbReference type="EMBL" id="FOMJ01000001">
    <property type="protein sequence ID" value="SFC92450.1"/>
    <property type="molecule type" value="Genomic_DNA"/>
</dbReference>
<feature type="region of interest" description="Disordered" evidence="1">
    <location>
        <begin position="39"/>
        <end position="61"/>
    </location>
</feature>
<evidence type="ECO:0000256" key="1">
    <source>
        <dbReference type="SAM" id="MobiDB-lite"/>
    </source>
</evidence>
<dbReference type="AlphaFoldDB" id="A0A1I1NFE9"/>
<name>A0A1I1NFE9_9GAMM</name>
<reference evidence="2 3" key="1">
    <citation type="submission" date="2016-10" db="EMBL/GenBank/DDBJ databases">
        <authorList>
            <person name="de Groot N.N."/>
        </authorList>
    </citation>
    <scope>NUCLEOTIDE SEQUENCE [LARGE SCALE GENOMIC DNA]</scope>
    <source>
        <strain evidence="2 3">HL3</strain>
    </source>
</reference>
<proteinExistence type="predicted"/>